<feature type="compositionally biased region" description="Basic and acidic residues" evidence="1">
    <location>
        <begin position="56"/>
        <end position="73"/>
    </location>
</feature>
<dbReference type="Proteomes" id="UP001642260">
    <property type="component" value="Unassembled WGS sequence"/>
</dbReference>
<proteinExistence type="predicted"/>
<evidence type="ECO:0000313" key="3">
    <source>
        <dbReference type="Proteomes" id="UP001642260"/>
    </source>
</evidence>
<accession>A0ABC8JJF1</accession>
<keyword evidence="3" id="KW-1185">Reference proteome</keyword>
<evidence type="ECO:0000256" key="1">
    <source>
        <dbReference type="SAM" id="MobiDB-lite"/>
    </source>
</evidence>
<evidence type="ECO:0000313" key="2">
    <source>
        <dbReference type="EMBL" id="CAH8322026.1"/>
    </source>
</evidence>
<gene>
    <name evidence="2" type="ORF">ERUC_LOCUS9504</name>
</gene>
<sequence length="95" mass="11493">MKRFQNLPDQLKLVISKTLSTCRRHLQDFHLQEQLNKDSLLIAKVQRRKAELHEQFQRKHHDVEAEHTAKNSERTSSFRLFSDPFQLELEKRQKQ</sequence>
<dbReference type="AlphaFoldDB" id="A0ABC8JJF1"/>
<dbReference type="EMBL" id="CAKOAT010097043">
    <property type="protein sequence ID" value="CAH8322026.1"/>
    <property type="molecule type" value="Genomic_DNA"/>
</dbReference>
<protein>
    <submittedName>
        <fullName evidence="2">Uncharacterized protein</fullName>
    </submittedName>
</protein>
<reference evidence="2 3" key="1">
    <citation type="submission" date="2022-03" db="EMBL/GenBank/DDBJ databases">
        <authorList>
            <person name="Macdonald S."/>
            <person name="Ahmed S."/>
            <person name="Newling K."/>
        </authorList>
    </citation>
    <scope>NUCLEOTIDE SEQUENCE [LARGE SCALE GENOMIC DNA]</scope>
</reference>
<feature type="region of interest" description="Disordered" evidence="1">
    <location>
        <begin position="56"/>
        <end position="77"/>
    </location>
</feature>
<organism evidence="2 3">
    <name type="scientific">Eruca vesicaria subsp. sativa</name>
    <name type="common">Garden rocket</name>
    <name type="synonym">Eruca sativa</name>
    <dbReference type="NCBI Taxonomy" id="29727"/>
    <lineage>
        <taxon>Eukaryota</taxon>
        <taxon>Viridiplantae</taxon>
        <taxon>Streptophyta</taxon>
        <taxon>Embryophyta</taxon>
        <taxon>Tracheophyta</taxon>
        <taxon>Spermatophyta</taxon>
        <taxon>Magnoliopsida</taxon>
        <taxon>eudicotyledons</taxon>
        <taxon>Gunneridae</taxon>
        <taxon>Pentapetalae</taxon>
        <taxon>rosids</taxon>
        <taxon>malvids</taxon>
        <taxon>Brassicales</taxon>
        <taxon>Brassicaceae</taxon>
        <taxon>Brassiceae</taxon>
        <taxon>Eruca</taxon>
    </lineage>
</organism>
<comment type="caution">
    <text evidence="2">The sequence shown here is derived from an EMBL/GenBank/DDBJ whole genome shotgun (WGS) entry which is preliminary data.</text>
</comment>
<name>A0ABC8JJF1_ERUVS</name>